<dbReference type="Proteomes" id="UP001236723">
    <property type="component" value="Unassembled WGS sequence"/>
</dbReference>
<accession>A0ABU0DQQ2</accession>
<dbReference type="RefSeq" id="WP_307065907.1">
    <property type="nucleotide sequence ID" value="NZ_JAUSUP010000001.1"/>
</dbReference>
<comment type="caution">
    <text evidence="1">The sequence shown here is derived from an EMBL/GenBank/DDBJ whole genome shotgun (WGS) entry which is preliminary data.</text>
</comment>
<sequence>MSSELCSIIENNGTVRCYLTDQFGFPLPTNEGVECAEVDPNRRREVSVTLPSGERTILQEVTLFKRGFVVIEAFDDRFECVSEPIPFSFTERVLLCAPRGTDVTCTITEFDCLPNIVCRDGELVSIEIGLRICQEIKSVYNTVIDLATRACQPREALSESCPPPTTLSTKNRITNTGEQQTFEQTCISTEKVYDWIIQDTNQQIRVDDVSFTCGPCQITLFVPAVIMCDRQISGTVLCNGERIANQEVFISVDPDIADVNPNPTVTDENGHFFTTLDVPVGTEPTIATVTATTTIDQHEFSISLDTILVCESECQLFLFGPSTIDCIDVVEARVRCNDEVIAGANVTFESDRPDLISFDPNPATTGVLGVALTTVNVEPGTPPTQVTITARTTVDGEDLEETIVLTVVCEARECTITIEAPALITCEGEITGTVTCDGIPVEDAVVEFNNFPIVGEFDPNPATTDALGNYSTTLTVPESTPLISTVIMATTTVNGETITAMISIHIECPLEECPCKYRIGIQGNAAPATVNVTQQSTPSTFQGTINVTAIQCFTANAICNPAINNFNIAFGSGGNTINFVMGRRISIQCDGNNFARVHGVANAIGNVINGIFDVLIELQISPANIGTWTIIASDLHGNSFSTTFSAPVSSATFIGDCSVVP</sequence>
<dbReference type="SUPFAM" id="SSF49373">
    <property type="entry name" value="Invasin/intimin cell-adhesion fragments"/>
    <property type="match status" value="1"/>
</dbReference>
<organism evidence="1 2">
    <name type="scientific">Alkalibacillus filiformis</name>
    <dbReference type="NCBI Taxonomy" id="200990"/>
    <lineage>
        <taxon>Bacteria</taxon>
        <taxon>Bacillati</taxon>
        <taxon>Bacillota</taxon>
        <taxon>Bacilli</taxon>
        <taxon>Bacillales</taxon>
        <taxon>Bacillaceae</taxon>
        <taxon>Alkalibacillus</taxon>
    </lineage>
</organism>
<evidence type="ECO:0000313" key="1">
    <source>
        <dbReference type="EMBL" id="MDQ0350768.1"/>
    </source>
</evidence>
<gene>
    <name evidence="1" type="ORF">J2R98_000571</name>
</gene>
<reference evidence="1 2" key="1">
    <citation type="submission" date="2023-07" db="EMBL/GenBank/DDBJ databases">
        <title>Genomic Encyclopedia of Type Strains, Phase IV (KMG-IV): sequencing the most valuable type-strain genomes for metagenomic binning, comparative biology and taxonomic classification.</title>
        <authorList>
            <person name="Goeker M."/>
        </authorList>
    </citation>
    <scope>NUCLEOTIDE SEQUENCE [LARGE SCALE GENOMIC DNA]</scope>
    <source>
        <strain evidence="1 2">DSM 15448</strain>
    </source>
</reference>
<name>A0ABU0DQQ2_9BACI</name>
<evidence type="ECO:0000313" key="2">
    <source>
        <dbReference type="Proteomes" id="UP001236723"/>
    </source>
</evidence>
<dbReference type="EMBL" id="JAUSUP010000001">
    <property type="protein sequence ID" value="MDQ0350768.1"/>
    <property type="molecule type" value="Genomic_DNA"/>
</dbReference>
<dbReference type="InterPro" id="IPR008964">
    <property type="entry name" value="Invasin/intimin_cell_adhesion"/>
</dbReference>
<keyword evidence="2" id="KW-1185">Reference proteome</keyword>
<protein>
    <submittedName>
        <fullName evidence="1">Uncharacterized protein</fullName>
    </submittedName>
</protein>
<proteinExistence type="predicted"/>